<dbReference type="InterPro" id="IPR009051">
    <property type="entry name" value="Helical_ferredxn"/>
</dbReference>
<dbReference type="Gene3D" id="1.10.1060.10">
    <property type="entry name" value="Alpha-helical ferredoxin"/>
    <property type="match status" value="1"/>
</dbReference>
<dbReference type="GeneID" id="82524805"/>
<dbReference type="InterPro" id="IPR023753">
    <property type="entry name" value="FAD/NAD-binding_dom"/>
</dbReference>
<proteinExistence type="predicted"/>
<reference evidence="4" key="1">
    <citation type="submission" date="2018-02" db="EMBL/GenBank/DDBJ databases">
        <authorList>
            <person name="Clavel T."/>
            <person name="Strowig T."/>
        </authorList>
    </citation>
    <scope>NUCLEOTIDE SEQUENCE [LARGE SCALE GENOMIC DNA]</scope>
    <source>
        <strain evidence="4">DSM 103720</strain>
    </source>
</reference>
<comment type="caution">
    <text evidence="3">The sequence shown here is derived from an EMBL/GenBank/DDBJ whole genome shotgun (WGS) entry which is preliminary data.</text>
</comment>
<dbReference type="Proteomes" id="UP000244905">
    <property type="component" value="Unassembled WGS sequence"/>
</dbReference>
<dbReference type="Pfam" id="PF07992">
    <property type="entry name" value="Pyr_redox_2"/>
    <property type="match status" value="1"/>
</dbReference>
<dbReference type="PANTHER" id="PTHR42783:SF3">
    <property type="entry name" value="GLUTAMATE SYNTHASE [NADPH] SMALL CHAIN-RELATED"/>
    <property type="match status" value="1"/>
</dbReference>
<dbReference type="GO" id="GO:0051536">
    <property type="term" value="F:iron-sulfur cluster binding"/>
    <property type="evidence" value="ECO:0007669"/>
    <property type="project" value="InterPro"/>
</dbReference>
<dbReference type="Gene3D" id="3.40.50.720">
    <property type="entry name" value="NAD(P)-binding Rossmann-like Domain"/>
    <property type="match status" value="1"/>
</dbReference>
<name>A0A2V1IT54_9BACT</name>
<dbReference type="SUPFAM" id="SSF46548">
    <property type="entry name" value="alpha-helical ferredoxin"/>
    <property type="match status" value="1"/>
</dbReference>
<evidence type="ECO:0000259" key="1">
    <source>
        <dbReference type="Pfam" id="PF07992"/>
    </source>
</evidence>
<evidence type="ECO:0000259" key="2">
    <source>
        <dbReference type="Pfam" id="PF14691"/>
    </source>
</evidence>
<keyword evidence="4" id="KW-1185">Reference proteome</keyword>
<evidence type="ECO:0000313" key="4">
    <source>
        <dbReference type="Proteomes" id="UP000244905"/>
    </source>
</evidence>
<dbReference type="RefSeq" id="WP_107030971.1">
    <property type="nucleotide sequence ID" value="NZ_CAPDHO010000005.1"/>
</dbReference>
<evidence type="ECO:0000313" key="3">
    <source>
        <dbReference type="EMBL" id="PWB04415.1"/>
    </source>
</evidence>
<accession>A0A2V1IT54</accession>
<dbReference type="InterPro" id="IPR036188">
    <property type="entry name" value="FAD/NAD-bd_sf"/>
</dbReference>
<dbReference type="Pfam" id="PF14691">
    <property type="entry name" value="Fer4_20"/>
    <property type="match status" value="1"/>
</dbReference>
<sequence length="503" mass="55072">MTTIEENNLISRDSGWREELRKRFTTKERTAVPRVKMPEMDAAYRVRCDDEVNQGLSTEQAVLEARRCLDCPDPGCMKECPVSNNIPAFIKNVERRNFGEALKVLSLTTVLPAVCGRVCPQEKQCEHGCIYNKMKKPPVAIGHLERFVADYNRELDESVARQSSAQAVQAPSYFAAIKIAVVGSGPSGLAFAGDMAKRGYDVTVFEALDCFGGVLKYGIPQFCLPNHVVDAEIEKLRAIGVKFVKDTFVGKTLSYDDLQEQGFKGIYVATGAGKPRFMGIPGENLPGVMTANEYLIRVNFSQHEIYGQNVATLKQKRVAVIGAGNTAMDAVRAALRLGAEKAMIIYRRGESEIPARQEEVRHAKEEGAEFLTLHNPLEYIADENGLLKAVRLQRMELGEPDESGRCTPVPVEGDIIDVEVDLAVVCVGFLPNPPVSLPDVDLSRNGNILVDGSSMKSSSPEIYAGGDIVRGAATVILAMGDGRKAAKSMAEAFEQIIRNTRLD</sequence>
<gene>
    <name evidence="3" type="ORF">C5O23_00390</name>
</gene>
<dbReference type="PRINTS" id="PR00419">
    <property type="entry name" value="ADXRDTASE"/>
</dbReference>
<protein>
    <submittedName>
        <fullName evidence="3">Dihydropyrimidine dehydrogenase</fullName>
    </submittedName>
</protein>
<feature type="domain" description="Dihydroprymidine dehydrogenase" evidence="2">
    <location>
        <begin position="50"/>
        <end position="154"/>
    </location>
</feature>
<feature type="domain" description="FAD/NAD(P)-binding" evidence="1">
    <location>
        <begin position="178"/>
        <end position="482"/>
    </location>
</feature>
<dbReference type="AlphaFoldDB" id="A0A2V1IT54"/>
<dbReference type="SUPFAM" id="SSF51971">
    <property type="entry name" value="Nucleotide-binding domain"/>
    <property type="match status" value="1"/>
</dbReference>
<dbReference type="InterPro" id="IPR028261">
    <property type="entry name" value="DPD_II"/>
</dbReference>
<dbReference type="EMBL" id="PUEC01000001">
    <property type="protein sequence ID" value="PWB04415.1"/>
    <property type="molecule type" value="Genomic_DNA"/>
</dbReference>
<dbReference type="Gene3D" id="3.50.50.60">
    <property type="entry name" value="FAD/NAD(P)-binding domain"/>
    <property type="match status" value="2"/>
</dbReference>
<dbReference type="GO" id="GO:0016491">
    <property type="term" value="F:oxidoreductase activity"/>
    <property type="evidence" value="ECO:0007669"/>
    <property type="project" value="InterPro"/>
</dbReference>
<dbReference type="PANTHER" id="PTHR42783">
    <property type="entry name" value="GLUTAMATE SYNTHASE [NADPH] SMALL CHAIN"/>
    <property type="match status" value="1"/>
</dbReference>
<organism evidence="3 4">
    <name type="scientific">Duncaniella muris</name>
    <dbReference type="NCBI Taxonomy" id="2094150"/>
    <lineage>
        <taxon>Bacteria</taxon>
        <taxon>Pseudomonadati</taxon>
        <taxon>Bacteroidota</taxon>
        <taxon>Bacteroidia</taxon>
        <taxon>Bacteroidales</taxon>
        <taxon>Muribaculaceae</taxon>
        <taxon>Duncaniella</taxon>
    </lineage>
</organism>